<dbReference type="PANTHER" id="PTHR43157">
    <property type="entry name" value="PHOSPHATIDYLINOSITOL-GLYCAN BIOSYNTHESIS CLASS F PROTEIN-RELATED"/>
    <property type="match status" value="1"/>
</dbReference>
<dbReference type="Proteomes" id="UP000549394">
    <property type="component" value="Unassembled WGS sequence"/>
</dbReference>
<dbReference type="PANTHER" id="PTHR43157:SF31">
    <property type="entry name" value="PHOSPHATIDYLINOSITOL-GLYCAN BIOSYNTHESIS CLASS F PROTEIN"/>
    <property type="match status" value="1"/>
</dbReference>
<dbReference type="PRINTS" id="PR00080">
    <property type="entry name" value="SDRFAMILY"/>
</dbReference>
<evidence type="ECO:0000313" key="4">
    <source>
        <dbReference type="Proteomes" id="UP000549394"/>
    </source>
</evidence>
<evidence type="ECO:0000256" key="1">
    <source>
        <dbReference type="ARBA" id="ARBA00023002"/>
    </source>
</evidence>
<evidence type="ECO:0000313" key="3">
    <source>
        <dbReference type="EMBL" id="CAD5118033.1"/>
    </source>
</evidence>
<keyword evidence="4" id="KW-1185">Reference proteome</keyword>
<dbReference type="SUPFAM" id="SSF51735">
    <property type="entry name" value="NAD(P)-binding Rossmann-fold domains"/>
    <property type="match status" value="1"/>
</dbReference>
<comment type="similarity">
    <text evidence="2">Belongs to the short-chain dehydrogenases/reductases (SDR) family.</text>
</comment>
<dbReference type="AlphaFoldDB" id="A0A7I8VRQ2"/>
<dbReference type="PRINTS" id="PR00081">
    <property type="entry name" value="GDHRDH"/>
</dbReference>
<sequence>MSSMWHSLTNKELRDAGFDDQKIIEHAVCQSTTSLEGKVTIVTGGNSGIGKESVRDFVRRGAKVILACRNLERGNDAKTAIEQDTGIYGKIKTMQLDLSSMKSVRKFADEYKQEEERLDILLNNAGMMKPTSKSTQDGFETIMATNHLGHFLLTNLLMELLIKCAPSRIVNVSSTAHYSGTDMMFNDFHVKRGCCRPSTYFLYSRSKAANVMFTRELHRRFSESGVTSYSCHPGIVKTNLTSTISCGDDCCFLFFTKCLLNPDRISYVKTATQGAQTPIYCCVQSGIESESGSYFMECKPRKAAKYCQNDRVCNELWNISSEIVGLNSY</sequence>
<keyword evidence="1" id="KW-0560">Oxidoreductase</keyword>
<gene>
    <name evidence="3" type="ORF">DGYR_LOCUS6474</name>
</gene>
<reference evidence="3 4" key="1">
    <citation type="submission" date="2020-08" db="EMBL/GenBank/DDBJ databases">
        <authorList>
            <person name="Hejnol A."/>
        </authorList>
    </citation>
    <scope>NUCLEOTIDE SEQUENCE [LARGE SCALE GENOMIC DNA]</scope>
</reference>
<dbReference type="CDD" id="cd05327">
    <property type="entry name" value="retinol-DH_like_SDR_c_like"/>
    <property type="match status" value="1"/>
</dbReference>
<dbReference type="InterPro" id="IPR036291">
    <property type="entry name" value="NAD(P)-bd_dom_sf"/>
</dbReference>
<dbReference type="Pfam" id="PF00106">
    <property type="entry name" value="adh_short"/>
    <property type="match status" value="2"/>
</dbReference>
<proteinExistence type="inferred from homology"/>
<name>A0A7I8VRQ2_9ANNE</name>
<accession>A0A7I8VRQ2</accession>
<dbReference type="OrthoDB" id="191139at2759"/>
<dbReference type="EMBL" id="CAJFCJ010000007">
    <property type="protein sequence ID" value="CAD5118033.1"/>
    <property type="molecule type" value="Genomic_DNA"/>
</dbReference>
<organism evidence="3 4">
    <name type="scientific">Dimorphilus gyrociliatus</name>
    <dbReference type="NCBI Taxonomy" id="2664684"/>
    <lineage>
        <taxon>Eukaryota</taxon>
        <taxon>Metazoa</taxon>
        <taxon>Spiralia</taxon>
        <taxon>Lophotrochozoa</taxon>
        <taxon>Annelida</taxon>
        <taxon>Polychaeta</taxon>
        <taxon>Polychaeta incertae sedis</taxon>
        <taxon>Dinophilidae</taxon>
        <taxon>Dimorphilus</taxon>
    </lineage>
</organism>
<dbReference type="GO" id="GO:0016491">
    <property type="term" value="F:oxidoreductase activity"/>
    <property type="evidence" value="ECO:0007669"/>
    <property type="project" value="UniProtKB-KW"/>
</dbReference>
<evidence type="ECO:0000256" key="2">
    <source>
        <dbReference type="RuleBase" id="RU000363"/>
    </source>
</evidence>
<dbReference type="Gene3D" id="3.40.50.720">
    <property type="entry name" value="NAD(P)-binding Rossmann-like Domain"/>
    <property type="match status" value="1"/>
</dbReference>
<protein>
    <submittedName>
        <fullName evidence="3">DgyrCDS6773</fullName>
    </submittedName>
</protein>
<comment type="caution">
    <text evidence="3">The sequence shown here is derived from an EMBL/GenBank/DDBJ whole genome shotgun (WGS) entry which is preliminary data.</text>
</comment>
<dbReference type="InterPro" id="IPR002347">
    <property type="entry name" value="SDR_fam"/>
</dbReference>